<feature type="compositionally biased region" description="Polar residues" evidence="1">
    <location>
        <begin position="1"/>
        <end position="26"/>
    </location>
</feature>
<sequence>SSVAPIQSMKNSILSKNRPATSSSAMETKRNPHKILEYLTNGSIMDASSEKFLCDSQIRYWINLTGDDNQILQSDRCSCDRPESAYHFGRQKKLTIKICPKSKPEIIFGQFDEINKFIGGARKIRDAIILVFNESGENEVECVALQFIMFYFQMNREKAEEYMEKLQRFHNETNRLPRKGIKYESTMSDEMRTILDSWNDELRKREVRKLANDVNQMDFGRVDRKCDLKPKKIAWA</sequence>
<evidence type="ECO:0000313" key="2">
    <source>
        <dbReference type="EMBL" id="GMT14556.1"/>
    </source>
</evidence>
<accession>A0AAV5V759</accession>
<dbReference type="Gene3D" id="3.90.190.10">
    <property type="entry name" value="Protein tyrosine phosphatase superfamily"/>
    <property type="match status" value="1"/>
</dbReference>
<comment type="caution">
    <text evidence="2">The sequence shown here is derived from an EMBL/GenBank/DDBJ whole genome shotgun (WGS) entry which is preliminary data.</text>
</comment>
<evidence type="ECO:0000313" key="3">
    <source>
        <dbReference type="Proteomes" id="UP001432322"/>
    </source>
</evidence>
<evidence type="ECO:0000256" key="1">
    <source>
        <dbReference type="SAM" id="MobiDB-lite"/>
    </source>
</evidence>
<dbReference type="AlphaFoldDB" id="A0AAV5V759"/>
<proteinExistence type="predicted"/>
<name>A0AAV5V759_9BILA</name>
<dbReference type="EMBL" id="BTSY01000002">
    <property type="protein sequence ID" value="GMT14556.1"/>
    <property type="molecule type" value="Genomic_DNA"/>
</dbReference>
<dbReference type="Proteomes" id="UP001432322">
    <property type="component" value="Unassembled WGS sequence"/>
</dbReference>
<feature type="non-terminal residue" evidence="2">
    <location>
        <position position="1"/>
    </location>
</feature>
<organism evidence="2 3">
    <name type="scientific">Pristionchus fissidentatus</name>
    <dbReference type="NCBI Taxonomy" id="1538716"/>
    <lineage>
        <taxon>Eukaryota</taxon>
        <taxon>Metazoa</taxon>
        <taxon>Ecdysozoa</taxon>
        <taxon>Nematoda</taxon>
        <taxon>Chromadorea</taxon>
        <taxon>Rhabditida</taxon>
        <taxon>Rhabditina</taxon>
        <taxon>Diplogasteromorpha</taxon>
        <taxon>Diplogasteroidea</taxon>
        <taxon>Neodiplogasteridae</taxon>
        <taxon>Pristionchus</taxon>
    </lineage>
</organism>
<keyword evidence="3" id="KW-1185">Reference proteome</keyword>
<reference evidence="2" key="1">
    <citation type="submission" date="2023-10" db="EMBL/GenBank/DDBJ databases">
        <title>Genome assembly of Pristionchus species.</title>
        <authorList>
            <person name="Yoshida K."/>
            <person name="Sommer R.J."/>
        </authorList>
    </citation>
    <scope>NUCLEOTIDE SEQUENCE</scope>
    <source>
        <strain evidence="2">RS5133</strain>
    </source>
</reference>
<protein>
    <submittedName>
        <fullName evidence="2">Uncharacterized protein</fullName>
    </submittedName>
</protein>
<dbReference type="SUPFAM" id="SSF52799">
    <property type="entry name" value="(Phosphotyrosine protein) phosphatases II"/>
    <property type="match status" value="1"/>
</dbReference>
<feature type="region of interest" description="Disordered" evidence="1">
    <location>
        <begin position="1"/>
        <end position="28"/>
    </location>
</feature>
<dbReference type="InterPro" id="IPR029021">
    <property type="entry name" value="Prot-tyrosine_phosphatase-like"/>
</dbReference>
<gene>
    <name evidence="2" type="ORF">PFISCL1PPCAC_5853</name>
</gene>